<dbReference type="InterPro" id="IPR004161">
    <property type="entry name" value="EFTu-like_2"/>
</dbReference>
<keyword evidence="2" id="KW-0690">Ribosome biogenesis</keyword>
<evidence type="ECO:0000313" key="10">
    <source>
        <dbReference type="Proteomes" id="UP000232323"/>
    </source>
</evidence>
<dbReference type="SUPFAM" id="SSF52540">
    <property type="entry name" value="P-loop containing nucleoside triphosphate hydrolases"/>
    <property type="match status" value="1"/>
</dbReference>
<dbReference type="GO" id="GO:0005829">
    <property type="term" value="C:cytosol"/>
    <property type="evidence" value="ECO:0007669"/>
    <property type="project" value="TreeGrafter"/>
</dbReference>
<dbReference type="GO" id="GO:0005525">
    <property type="term" value="F:GTP binding"/>
    <property type="evidence" value="ECO:0007669"/>
    <property type="project" value="UniProtKB-KW"/>
</dbReference>
<name>A0A250XKP0_9CHLO</name>
<dbReference type="Proteomes" id="UP000232323">
    <property type="component" value="Unassembled WGS sequence"/>
</dbReference>
<dbReference type="SUPFAM" id="SSF54211">
    <property type="entry name" value="Ribosomal protein S5 domain 2-like"/>
    <property type="match status" value="1"/>
</dbReference>
<evidence type="ECO:0000256" key="3">
    <source>
        <dbReference type="ARBA" id="ARBA00022741"/>
    </source>
</evidence>
<evidence type="ECO:0000256" key="2">
    <source>
        <dbReference type="ARBA" id="ARBA00022517"/>
    </source>
</evidence>
<feature type="region of interest" description="Disordered" evidence="7">
    <location>
        <begin position="213"/>
        <end position="238"/>
    </location>
</feature>
<feature type="compositionally biased region" description="Low complexity" evidence="7">
    <location>
        <begin position="1114"/>
        <end position="1123"/>
    </location>
</feature>
<dbReference type="Gene3D" id="3.30.70.240">
    <property type="match status" value="1"/>
</dbReference>
<dbReference type="GO" id="GO:0043022">
    <property type="term" value="F:ribosome binding"/>
    <property type="evidence" value="ECO:0007669"/>
    <property type="project" value="TreeGrafter"/>
</dbReference>
<dbReference type="Gene3D" id="3.90.1430.10">
    <property type="entry name" value="Yeast translation eEF2 (G' domain)"/>
    <property type="match status" value="1"/>
</dbReference>
<dbReference type="CDD" id="cd16268">
    <property type="entry name" value="EF2_II"/>
    <property type="match status" value="1"/>
</dbReference>
<dbReference type="NCBIfam" id="TIGR00231">
    <property type="entry name" value="small_GTP"/>
    <property type="match status" value="1"/>
</dbReference>
<evidence type="ECO:0000256" key="5">
    <source>
        <dbReference type="ARBA" id="ARBA00023134"/>
    </source>
</evidence>
<dbReference type="STRING" id="1157962.A0A250XKP0"/>
<dbReference type="Gene3D" id="3.30.230.10">
    <property type="match status" value="1"/>
</dbReference>
<dbReference type="Pfam" id="PF03144">
    <property type="entry name" value="GTP_EFTU_D2"/>
    <property type="match status" value="1"/>
</dbReference>
<organism evidence="9 10">
    <name type="scientific">Chlamydomonas eustigma</name>
    <dbReference type="NCBI Taxonomy" id="1157962"/>
    <lineage>
        <taxon>Eukaryota</taxon>
        <taxon>Viridiplantae</taxon>
        <taxon>Chlorophyta</taxon>
        <taxon>core chlorophytes</taxon>
        <taxon>Chlorophyceae</taxon>
        <taxon>CS clade</taxon>
        <taxon>Chlamydomonadales</taxon>
        <taxon>Chlamydomonadaceae</taxon>
        <taxon>Chlamydomonas</taxon>
    </lineage>
</organism>
<evidence type="ECO:0000256" key="4">
    <source>
        <dbReference type="ARBA" id="ARBA00022801"/>
    </source>
</evidence>
<dbReference type="GO" id="GO:0042256">
    <property type="term" value="P:cytosolic ribosome assembly"/>
    <property type="evidence" value="ECO:0007669"/>
    <property type="project" value="UniProtKB-ARBA"/>
</dbReference>
<dbReference type="InterPro" id="IPR014721">
    <property type="entry name" value="Ribsml_uS5_D2-typ_fold_subgr"/>
</dbReference>
<evidence type="ECO:0000313" key="9">
    <source>
        <dbReference type="EMBL" id="GAX83661.1"/>
    </source>
</evidence>
<dbReference type="Gene3D" id="3.40.50.300">
    <property type="entry name" value="P-loop containing nucleotide triphosphate hydrolases"/>
    <property type="match status" value="1"/>
</dbReference>
<dbReference type="PANTHER" id="PTHR42908:SF3">
    <property type="entry name" value="ELONGATION FACTOR-LIKE GTPASE 1"/>
    <property type="match status" value="1"/>
</dbReference>
<dbReference type="Gene3D" id="2.40.30.10">
    <property type="entry name" value="Translation factors"/>
    <property type="match status" value="1"/>
</dbReference>
<dbReference type="GO" id="GO:1990904">
    <property type="term" value="C:ribonucleoprotein complex"/>
    <property type="evidence" value="ECO:0007669"/>
    <property type="project" value="TreeGrafter"/>
</dbReference>
<dbReference type="OrthoDB" id="364892at2759"/>
<proteinExistence type="predicted"/>
<keyword evidence="3" id="KW-0547">Nucleotide-binding</keyword>
<dbReference type="InterPro" id="IPR027417">
    <property type="entry name" value="P-loop_NTPase"/>
</dbReference>
<evidence type="ECO:0000256" key="6">
    <source>
        <dbReference type="ARBA" id="ARBA00081809"/>
    </source>
</evidence>
<dbReference type="InterPro" id="IPR020568">
    <property type="entry name" value="Ribosomal_Su5_D2-typ_SF"/>
</dbReference>
<dbReference type="CDD" id="cd04096">
    <property type="entry name" value="eEF2_snRNP_like_C"/>
    <property type="match status" value="1"/>
</dbReference>
<dbReference type="SUPFAM" id="SSF54980">
    <property type="entry name" value="EF-G C-terminal domain-like"/>
    <property type="match status" value="2"/>
</dbReference>
<feature type="region of interest" description="Disordered" evidence="7">
    <location>
        <begin position="761"/>
        <end position="791"/>
    </location>
</feature>
<dbReference type="InterPro" id="IPR000795">
    <property type="entry name" value="T_Tr_GTP-bd_dom"/>
</dbReference>
<dbReference type="CDD" id="cd01885">
    <property type="entry name" value="EF2"/>
    <property type="match status" value="1"/>
</dbReference>
<evidence type="ECO:0000256" key="1">
    <source>
        <dbReference type="ARBA" id="ARBA00021392"/>
    </source>
</evidence>
<dbReference type="GO" id="GO:0003924">
    <property type="term" value="F:GTPase activity"/>
    <property type="evidence" value="ECO:0007669"/>
    <property type="project" value="InterPro"/>
</dbReference>
<dbReference type="SUPFAM" id="SSF50447">
    <property type="entry name" value="Translation proteins"/>
    <property type="match status" value="1"/>
</dbReference>
<dbReference type="Gene3D" id="3.30.70.870">
    <property type="entry name" value="Elongation Factor G (Translational Gtpase), domain 3"/>
    <property type="match status" value="1"/>
</dbReference>
<dbReference type="PANTHER" id="PTHR42908">
    <property type="entry name" value="TRANSLATION ELONGATION FACTOR-RELATED"/>
    <property type="match status" value="1"/>
</dbReference>
<comment type="caution">
    <text evidence="9">The sequence shown here is derived from an EMBL/GenBank/DDBJ whole genome shotgun (WGS) entry which is preliminary data.</text>
</comment>
<dbReference type="PROSITE" id="PS51722">
    <property type="entry name" value="G_TR_2"/>
    <property type="match status" value="1"/>
</dbReference>
<feature type="region of interest" description="Disordered" evidence="7">
    <location>
        <begin position="686"/>
        <end position="717"/>
    </location>
</feature>
<dbReference type="InterPro" id="IPR041095">
    <property type="entry name" value="EFG_II"/>
</dbReference>
<dbReference type="CDD" id="cd16261">
    <property type="entry name" value="EF2_snRNP_III"/>
    <property type="match status" value="1"/>
</dbReference>
<dbReference type="EMBL" id="BEGY01000104">
    <property type="protein sequence ID" value="GAX83661.1"/>
    <property type="molecule type" value="Genomic_DNA"/>
</dbReference>
<dbReference type="FunFam" id="3.30.70.870:FF:000002">
    <property type="entry name" value="Translation elongation factor 2"/>
    <property type="match status" value="1"/>
</dbReference>
<feature type="domain" description="Tr-type G" evidence="8">
    <location>
        <begin position="16"/>
        <end position="297"/>
    </location>
</feature>
<keyword evidence="10" id="KW-1185">Reference proteome</keyword>
<dbReference type="InterPro" id="IPR005225">
    <property type="entry name" value="Small_GTP-bd"/>
</dbReference>
<dbReference type="FunFam" id="3.30.70.240:FF:000006">
    <property type="entry name" value="Elongation factor like GTPase 1"/>
    <property type="match status" value="1"/>
</dbReference>
<dbReference type="PRINTS" id="PR00315">
    <property type="entry name" value="ELONGATNFCT"/>
</dbReference>
<gene>
    <name evidence="9" type="ORF">CEUSTIGMA_g11086.t1</name>
</gene>
<dbReference type="InterPro" id="IPR009000">
    <property type="entry name" value="Transl_B-barrel_sf"/>
</dbReference>
<feature type="compositionally biased region" description="Low complexity" evidence="7">
    <location>
        <begin position="686"/>
        <end position="703"/>
    </location>
</feature>
<dbReference type="Pfam" id="PF14492">
    <property type="entry name" value="EFG_III"/>
    <property type="match status" value="1"/>
</dbReference>
<protein>
    <recommendedName>
        <fullName evidence="1">Elongation factor Tu, chloroplastic</fullName>
    </recommendedName>
    <alternativeName>
        <fullName evidence="6">Elongation factor-like 1</fullName>
    </alternativeName>
</protein>
<dbReference type="InterPro" id="IPR035647">
    <property type="entry name" value="EFG_III/V"/>
</dbReference>
<keyword evidence="4" id="KW-0378">Hydrolase</keyword>
<accession>A0A250XKP0</accession>
<dbReference type="SMART" id="SM00838">
    <property type="entry name" value="EFG_C"/>
    <property type="match status" value="1"/>
</dbReference>
<dbReference type="Pfam" id="PF00009">
    <property type="entry name" value="GTP_EFTU"/>
    <property type="match status" value="1"/>
</dbReference>
<feature type="region of interest" description="Disordered" evidence="7">
    <location>
        <begin position="1104"/>
        <end position="1124"/>
    </location>
</feature>
<reference evidence="9 10" key="1">
    <citation type="submission" date="2017-08" db="EMBL/GenBank/DDBJ databases">
        <title>Acidophilic green algal genome provides insights into adaptation to an acidic environment.</title>
        <authorList>
            <person name="Hirooka S."/>
            <person name="Hirose Y."/>
            <person name="Kanesaki Y."/>
            <person name="Higuchi S."/>
            <person name="Fujiwara T."/>
            <person name="Onuma R."/>
            <person name="Era A."/>
            <person name="Ohbayashi R."/>
            <person name="Uzuka A."/>
            <person name="Nozaki H."/>
            <person name="Yoshikawa H."/>
            <person name="Miyagishima S.Y."/>
        </authorList>
    </citation>
    <scope>NUCLEOTIDE SEQUENCE [LARGE SCALE GENOMIC DNA]</scope>
    <source>
        <strain evidence="9 10">NIES-2499</strain>
    </source>
</reference>
<dbReference type="Pfam" id="PF00679">
    <property type="entry name" value="EFG_C"/>
    <property type="match status" value="1"/>
</dbReference>
<dbReference type="InterPro" id="IPR000640">
    <property type="entry name" value="EFG_V-like"/>
</dbReference>
<evidence type="ECO:0000259" key="8">
    <source>
        <dbReference type="PROSITE" id="PS51722"/>
    </source>
</evidence>
<keyword evidence="5" id="KW-0342">GTP-binding</keyword>
<evidence type="ECO:0000256" key="7">
    <source>
        <dbReference type="SAM" id="MobiDB-lite"/>
    </source>
</evidence>
<sequence>MNVSLENLLALQKHQDRVRNLCVMAHVDHGKTSLSDHLIGSNGLIHPKLQGELRYLDSEEEEQRRGITMKASSIALLYVPGSATRPEGPRSVTEDEKLSSGYLINLIDSPGHVDFCSEVSTAARLSDGAIVVVDAVEGVCIQTHAVLRQAWEEKVATCLFINKVDRLVLELGLTPSEAAQRLAGIVTHANMIMSAFKSEKYMSEADSVLAYEGSKQGHNASRSKEADTTSSLSEQPSIDHVDHVDASSHFLDQADDEEDVFQPANCNVAFGSAHDGWGFRLDQFAAMYAEKLGCKPEALTKALWGDWSFSAKEKRVVRIKKVHGDSKQSKTMFVQFALEPLWKAYSVCGEEAADVASTLGPIVKSRGLEKLVPQRSLEGDTKQALRAVLRAWLPLSEAVLGMAVAKLPGPATAAPLRMSRLLGAQPMELGTLLQRARCTRSDECSLPSNVASELVRLERCLSTSSAAPDAPLLIFVSKMVSVPVSLLPRLPGEAAPLDVSSGGEVFLAIGRVYSGTATPGQAVHVLSPAYSPDKPEVLGGHRQVATLGPLYMMMGRALERLSSVPAGNVLAIAGLGSVILKSATVCSTPCCRPLAPLTFQSAPIVKVAIEPAQASDMPKLVEGLRLLNRADPFVEISVLDSGEHVLGAAGEVHLETCVKDLKERFAKIELLVSPPLVSFRETISSASSKSSGPLSVVASSGNSQHHHSSSSGHQHKVVESSTANGCLLVRVRASPLAGPIASILDDQATTIKRLLLLKNNNSSSGHHHPHHQVISSEHGTHLPKTLKEGNFKDDAGAASLRNKLAAAAAAGEEDNAHSLERIKYAWQLGPKGFGPNILMVTSNSACSQMRHNATSSTNHSDHNAASTATMTSAAAAFEPFVGLGLFEVPSGNVVRVNKHSGSSGMAAVEGSLPGSYNMAGAAALGGNSLARDGGGGGGVHGSCMPDGSSYRVGDNNGASFKEWVSLPLGSMMAGNTLLPGKHLLPKTTIAEVDCLPGDEGVVSGKRGGTIQVVGVATASRKGFAHKVVGGLDGLEHVVASVESGALAGFQMATGAGPLCEEPLWGVCLELEVKLSVNRHSNRNLPAIIQGSADVAAGAADSISNGSATTTQPDGGCAADATTSSGGGLASTTVDLQEDVYGPFSGQVMTAVAIACRRSLMESQPRLTEAMYLAQVQVGAEALSGVYAVLGRRRARILSEEMREGSDTFLVHAYLPVEASFGLADEMRRKCSGAASVSLLLSHWERIEVDPFFVPTTAEEKEEWGEEALGMTNVARRLIDAVRRRKGLPVEEKVVAKATKQRTLKRNV</sequence>